<organism evidence="1">
    <name type="scientific">Lepeophtheirus salmonis</name>
    <name type="common">Salmon louse</name>
    <name type="synonym">Caligus salmonis</name>
    <dbReference type="NCBI Taxonomy" id="72036"/>
    <lineage>
        <taxon>Eukaryota</taxon>
        <taxon>Metazoa</taxon>
        <taxon>Ecdysozoa</taxon>
        <taxon>Arthropoda</taxon>
        <taxon>Crustacea</taxon>
        <taxon>Multicrustacea</taxon>
        <taxon>Hexanauplia</taxon>
        <taxon>Copepoda</taxon>
        <taxon>Siphonostomatoida</taxon>
        <taxon>Caligidae</taxon>
        <taxon>Lepeophtheirus</taxon>
    </lineage>
</organism>
<name>A0A0K2U209_LEPSM</name>
<reference evidence="1" key="1">
    <citation type="submission" date="2014-05" db="EMBL/GenBank/DDBJ databases">
        <authorList>
            <person name="Chronopoulou M."/>
        </authorList>
    </citation>
    <scope>NUCLEOTIDE SEQUENCE</scope>
    <source>
        <tissue evidence="1">Whole organism</tissue>
    </source>
</reference>
<dbReference type="EMBL" id="HACA01014606">
    <property type="protein sequence ID" value="CDW31967.1"/>
    <property type="molecule type" value="Transcribed_RNA"/>
</dbReference>
<evidence type="ECO:0000313" key="1">
    <source>
        <dbReference type="EMBL" id="CDW31967.1"/>
    </source>
</evidence>
<accession>A0A0K2U209</accession>
<protein>
    <submittedName>
        <fullName evidence="1">Uncharacterized protein</fullName>
    </submittedName>
</protein>
<sequence length="58" mass="6571">ISSQRFTSSSFGPRSVIHGRSYNTDTHAFIHSINKRERFHSIEENNASNINQFGSESS</sequence>
<proteinExistence type="predicted"/>
<feature type="non-terminal residue" evidence="1">
    <location>
        <position position="1"/>
    </location>
</feature>
<dbReference type="AlphaFoldDB" id="A0A0K2U209"/>